<dbReference type="Proteomes" id="UP000648663">
    <property type="component" value="Unassembled WGS sequence"/>
</dbReference>
<keyword evidence="3" id="KW-1185">Reference proteome</keyword>
<organism evidence="2 3">
    <name type="scientific">Modestobacter marinus</name>
    <dbReference type="NCBI Taxonomy" id="477641"/>
    <lineage>
        <taxon>Bacteria</taxon>
        <taxon>Bacillati</taxon>
        <taxon>Actinomycetota</taxon>
        <taxon>Actinomycetes</taxon>
        <taxon>Geodermatophilales</taxon>
        <taxon>Geodermatophilaceae</taxon>
        <taxon>Modestobacter</taxon>
    </lineage>
</organism>
<sequence>MLPLADAAHAGVAEAPEGAEHRLPLGIGDLWLQDDVDDHLGHAAEGTGWAIGADTTPVEGPVVHNRFPLTRVHRPALIPTGHRPAPLRWTTRPVRR</sequence>
<dbReference type="EMBL" id="BMMI01000001">
    <property type="protein sequence ID" value="GGL53802.1"/>
    <property type="molecule type" value="Genomic_DNA"/>
</dbReference>
<feature type="region of interest" description="Disordered" evidence="1">
    <location>
        <begin position="74"/>
        <end position="96"/>
    </location>
</feature>
<protein>
    <submittedName>
        <fullName evidence="2">Uncharacterized protein</fullName>
    </submittedName>
</protein>
<evidence type="ECO:0000313" key="2">
    <source>
        <dbReference type="EMBL" id="GGL53802.1"/>
    </source>
</evidence>
<evidence type="ECO:0000313" key="3">
    <source>
        <dbReference type="Proteomes" id="UP000648663"/>
    </source>
</evidence>
<comment type="caution">
    <text evidence="2">The sequence shown here is derived from an EMBL/GenBank/DDBJ whole genome shotgun (WGS) entry which is preliminary data.</text>
</comment>
<proteinExistence type="predicted"/>
<reference evidence="3" key="1">
    <citation type="journal article" date="2019" name="Int. J. Syst. Evol. Microbiol.">
        <title>The Global Catalogue of Microorganisms (GCM) 10K type strain sequencing project: providing services to taxonomists for standard genome sequencing and annotation.</title>
        <authorList>
            <consortium name="The Broad Institute Genomics Platform"/>
            <consortium name="The Broad Institute Genome Sequencing Center for Infectious Disease"/>
            <person name="Wu L."/>
            <person name="Ma J."/>
        </authorList>
    </citation>
    <scope>NUCLEOTIDE SEQUENCE [LARGE SCALE GENOMIC DNA]</scope>
    <source>
        <strain evidence="3">CGMCC 4.5581</strain>
    </source>
</reference>
<gene>
    <name evidence="2" type="ORF">GCM10011589_07330</name>
</gene>
<evidence type="ECO:0000256" key="1">
    <source>
        <dbReference type="SAM" id="MobiDB-lite"/>
    </source>
</evidence>
<name>A0ABQ2FTZ6_9ACTN</name>
<accession>A0ABQ2FTZ6</accession>